<reference evidence="1 2" key="1">
    <citation type="journal article" date="2019" name="Commun. Biol.">
        <title>The bagworm genome reveals a unique fibroin gene that provides high tensile strength.</title>
        <authorList>
            <person name="Kono N."/>
            <person name="Nakamura H."/>
            <person name="Ohtoshi R."/>
            <person name="Tomita M."/>
            <person name="Numata K."/>
            <person name="Arakawa K."/>
        </authorList>
    </citation>
    <scope>NUCLEOTIDE SEQUENCE [LARGE SCALE GENOMIC DNA]</scope>
</reference>
<dbReference type="Proteomes" id="UP000299102">
    <property type="component" value="Unassembled WGS sequence"/>
</dbReference>
<accession>A0A4C1XJX2</accession>
<sequence length="101" mass="11138">MCPNGTENTSVGMRRIKNEYPLDGISTVGCTDKNTMSTRGPRARADRADTPILRYPAHLHQNALTLSLSFPAVTYIQMHILSGLKSDSELTELKLYAELTA</sequence>
<name>A0A4C1XJX2_EUMVA</name>
<dbReference type="EMBL" id="BGZK01000869">
    <property type="protein sequence ID" value="GBP63463.1"/>
    <property type="molecule type" value="Genomic_DNA"/>
</dbReference>
<organism evidence="1 2">
    <name type="scientific">Eumeta variegata</name>
    <name type="common">Bagworm moth</name>
    <name type="synonym">Eumeta japonica</name>
    <dbReference type="NCBI Taxonomy" id="151549"/>
    <lineage>
        <taxon>Eukaryota</taxon>
        <taxon>Metazoa</taxon>
        <taxon>Ecdysozoa</taxon>
        <taxon>Arthropoda</taxon>
        <taxon>Hexapoda</taxon>
        <taxon>Insecta</taxon>
        <taxon>Pterygota</taxon>
        <taxon>Neoptera</taxon>
        <taxon>Endopterygota</taxon>
        <taxon>Lepidoptera</taxon>
        <taxon>Glossata</taxon>
        <taxon>Ditrysia</taxon>
        <taxon>Tineoidea</taxon>
        <taxon>Psychidae</taxon>
        <taxon>Oiketicinae</taxon>
        <taxon>Eumeta</taxon>
    </lineage>
</organism>
<dbReference type="AlphaFoldDB" id="A0A4C1XJX2"/>
<evidence type="ECO:0000313" key="1">
    <source>
        <dbReference type="EMBL" id="GBP63463.1"/>
    </source>
</evidence>
<protein>
    <submittedName>
        <fullName evidence="1">Uncharacterized protein</fullName>
    </submittedName>
</protein>
<comment type="caution">
    <text evidence="1">The sequence shown here is derived from an EMBL/GenBank/DDBJ whole genome shotgun (WGS) entry which is preliminary data.</text>
</comment>
<gene>
    <name evidence="1" type="ORF">EVAR_35353_1</name>
</gene>
<proteinExistence type="predicted"/>
<evidence type="ECO:0000313" key="2">
    <source>
        <dbReference type="Proteomes" id="UP000299102"/>
    </source>
</evidence>
<keyword evidence="2" id="KW-1185">Reference proteome</keyword>